<proteinExistence type="inferred from homology"/>
<evidence type="ECO:0000313" key="4">
    <source>
        <dbReference type="Proteomes" id="UP000252884"/>
    </source>
</evidence>
<dbReference type="PANTHER" id="PTHR42928:SF5">
    <property type="entry name" value="BLR1237 PROTEIN"/>
    <property type="match status" value="1"/>
</dbReference>
<comment type="caution">
    <text evidence="3">The sequence shown here is derived from an EMBL/GenBank/DDBJ whole genome shotgun (WGS) entry which is preliminary data.</text>
</comment>
<dbReference type="Proteomes" id="UP000252884">
    <property type="component" value="Unassembled WGS sequence"/>
</dbReference>
<evidence type="ECO:0000256" key="2">
    <source>
        <dbReference type="SAM" id="SignalP"/>
    </source>
</evidence>
<dbReference type="PIRSF" id="PIRSF017082">
    <property type="entry name" value="YflP"/>
    <property type="match status" value="1"/>
</dbReference>
<keyword evidence="3" id="KW-0675">Receptor</keyword>
<dbReference type="EMBL" id="QPJK01000020">
    <property type="protein sequence ID" value="RCW63197.1"/>
    <property type="molecule type" value="Genomic_DNA"/>
</dbReference>
<accession>A0A368X9S5</accession>
<comment type="similarity">
    <text evidence="1">Belongs to the UPF0065 (bug) family.</text>
</comment>
<evidence type="ECO:0000313" key="3">
    <source>
        <dbReference type="EMBL" id="RCW63197.1"/>
    </source>
</evidence>
<dbReference type="InterPro" id="IPR042100">
    <property type="entry name" value="Bug_dom1"/>
</dbReference>
<evidence type="ECO:0000256" key="1">
    <source>
        <dbReference type="ARBA" id="ARBA00006987"/>
    </source>
</evidence>
<dbReference type="InterPro" id="IPR005064">
    <property type="entry name" value="BUG"/>
</dbReference>
<name>A0A368X9S5_9BURK</name>
<dbReference type="RefSeq" id="WP_170168415.1">
    <property type="nucleotide sequence ID" value="NZ_QPJK01000020.1"/>
</dbReference>
<keyword evidence="4" id="KW-1185">Reference proteome</keyword>
<feature type="chain" id="PRO_5016720473" evidence="2">
    <location>
        <begin position="24"/>
        <end position="324"/>
    </location>
</feature>
<dbReference type="Pfam" id="PF03401">
    <property type="entry name" value="TctC"/>
    <property type="match status" value="1"/>
</dbReference>
<reference evidence="3 4" key="1">
    <citation type="submission" date="2018-07" db="EMBL/GenBank/DDBJ databases">
        <title>Genomic Encyclopedia of Type Strains, Phase IV (KMG-IV): sequencing the most valuable type-strain genomes for metagenomic binning, comparative biology and taxonomic classification.</title>
        <authorList>
            <person name="Goeker M."/>
        </authorList>
    </citation>
    <scope>NUCLEOTIDE SEQUENCE [LARGE SCALE GENOMIC DNA]</scope>
    <source>
        <strain evidence="3 4">DSM 21634</strain>
    </source>
</reference>
<sequence length="324" mass="34321">MKSVVAVLVGASMLFGAAGAALASDNYPEKGRTLQLVTPFPPGGATDLLARVLAQKFSEAWGIPAIVDNKAGGDMLIGSQAIANAKRDGYTLGFTTSGFVLNGIARAQRVDPLTDFVPIGLVGRSAQVVAVNASAPYSTYKELEAASSAQPEKFSYASCCPGMHFAAEMLKSATNLRALHVPYKGSTPAVNAILGGETTFIIDTQTAVKPFVESGKLRALMVTSRQRASTMPDVPSLNEAGVPGQFETEVWWGLVFPAGVSPAIVAKANDTLNRILQSPEIRKRMAEMSIEPTASTPSEMARLMRTDFDRYSKLAKDANLSFGN</sequence>
<feature type="signal peptide" evidence="2">
    <location>
        <begin position="1"/>
        <end position="23"/>
    </location>
</feature>
<organism evidence="3 4">
    <name type="scientific">Pseudorhodoferax soli</name>
    <dbReference type="NCBI Taxonomy" id="545864"/>
    <lineage>
        <taxon>Bacteria</taxon>
        <taxon>Pseudomonadati</taxon>
        <taxon>Pseudomonadota</taxon>
        <taxon>Betaproteobacteria</taxon>
        <taxon>Burkholderiales</taxon>
        <taxon>Comamonadaceae</taxon>
    </lineage>
</organism>
<dbReference type="Gene3D" id="3.40.190.150">
    <property type="entry name" value="Bordetella uptake gene, domain 1"/>
    <property type="match status" value="1"/>
</dbReference>
<dbReference type="Gene3D" id="3.40.190.10">
    <property type="entry name" value="Periplasmic binding protein-like II"/>
    <property type="match status" value="1"/>
</dbReference>
<keyword evidence="2" id="KW-0732">Signal</keyword>
<dbReference type="AlphaFoldDB" id="A0A368X9S5"/>
<protein>
    <submittedName>
        <fullName evidence="3">Tripartite-type tricarboxylate transporter receptor subunit TctC</fullName>
    </submittedName>
</protein>
<gene>
    <name evidence="3" type="ORF">DES41_12021</name>
</gene>
<dbReference type="SUPFAM" id="SSF53850">
    <property type="entry name" value="Periplasmic binding protein-like II"/>
    <property type="match status" value="1"/>
</dbReference>
<dbReference type="PANTHER" id="PTHR42928">
    <property type="entry name" value="TRICARBOXYLATE-BINDING PROTEIN"/>
    <property type="match status" value="1"/>
</dbReference>